<reference evidence="2 3" key="1">
    <citation type="journal article" date="2013" name="Curr. Biol.">
        <title>The Genome of the Foraminiferan Reticulomyxa filosa.</title>
        <authorList>
            <person name="Glockner G."/>
            <person name="Hulsmann N."/>
            <person name="Schleicher M."/>
            <person name="Noegel A.A."/>
            <person name="Eichinger L."/>
            <person name="Gallinger C."/>
            <person name="Pawlowski J."/>
            <person name="Sierra R."/>
            <person name="Euteneuer U."/>
            <person name="Pillet L."/>
            <person name="Moustafa A."/>
            <person name="Platzer M."/>
            <person name="Groth M."/>
            <person name="Szafranski K."/>
            <person name="Schliwa M."/>
        </authorList>
    </citation>
    <scope>NUCLEOTIDE SEQUENCE [LARGE SCALE GENOMIC DNA]</scope>
</reference>
<dbReference type="AlphaFoldDB" id="X6MAL0"/>
<feature type="transmembrane region" description="Helical" evidence="1">
    <location>
        <begin position="136"/>
        <end position="158"/>
    </location>
</feature>
<keyword evidence="1" id="KW-0812">Transmembrane</keyword>
<accession>X6MAL0</accession>
<comment type="caution">
    <text evidence="2">The sequence shown here is derived from an EMBL/GenBank/DDBJ whole genome shotgun (WGS) entry which is preliminary data.</text>
</comment>
<keyword evidence="1" id="KW-1133">Transmembrane helix</keyword>
<evidence type="ECO:0000256" key="1">
    <source>
        <dbReference type="SAM" id="Phobius"/>
    </source>
</evidence>
<protein>
    <submittedName>
        <fullName evidence="2">Uncharacterized protein</fullName>
    </submittedName>
</protein>
<organism evidence="2 3">
    <name type="scientific">Reticulomyxa filosa</name>
    <dbReference type="NCBI Taxonomy" id="46433"/>
    <lineage>
        <taxon>Eukaryota</taxon>
        <taxon>Sar</taxon>
        <taxon>Rhizaria</taxon>
        <taxon>Retaria</taxon>
        <taxon>Foraminifera</taxon>
        <taxon>Monothalamids</taxon>
        <taxon>Reticulomyxidae</taxon>
        <taxon>Reticulomyxa</taxon>
    </lineage>
</organism>
<keyword evidence="1" id="KW-0472">Membrane</keyword>
<keyword evidence="3" id="KW-1185">Reference proteome</keyword>
<feature type="transmembrane region" description="Helical" evidence="1">
    <location>
        <begin position="194"/>
        <end position="220"/>
    </location>
</feature>
<dbReference type="EMBL" id="ASPP01022839">
    <property type="protein sequence ID" value="ETO11048.1"/>
    <property type="molecule type" value="Genomic_DNA"/>
</dbReference>
<dbReference type="Proteomes" id="UP000023152">
    <property type="component" value="Unassembled WGS sequence"/>
</dbReference>
<feature type="transmembrane region" description="Helical" evidence="1">
    <location>
        <begin position="289"/>
        <end position="313"/>
    </location>
</feature>
<gene>
    <name evidence="2" type="ORF">RFI_26330</name>
</gene>
<feature type="transmembrane region" description="Helical" evidence="1">
    <location>
        <begin position="68"/>
        <end position="89"/>
    </location>
</feature>
<name>X6MAL0_RETFI</name>
<feature type="transmembrane region" description="Helical" evidence="1">
    <location>
        <begin position="31"/>
        <end position="53"/>
    </location>
</feature>
<evidence type="ECO:0000313" key="2">
    <source>
        <dbReference type="EMBL" id="ETO11048.1"/>
    </source>
</evidence>
<sequence>MCLLVAAETFFCAFSFYHLCKLKNGNSSLQITCVCYHAILWLILCLQFLFYIGEGKAWWLHNIQDCQVLIFVITTVMMLIYLGGAFFWLRRLGLLFFVFVPTSDHEFTFTCRGGGMGHLVIVFEGSFLGITKCRLWGLYLLFVVVTLFVVTSNVWTAIEADCVWYYKSSDFDILASPSNEVNGKKVYWTCRLSILSFTIGTVIGMIILCIVNITIGYMYVTRIIYTVRAVHKNQELNLVRVGGNSSGHGISQDTMQMLMHVRKCGLIALTSITSSLISFAIVWSTGAILPIFIDCVFNGIWILCSFTFGKYFYNFCFGCCMQQSELLLSRLIRDT</sequence>
<evidence type="ECO:0000313" key="3">
    <source>
        <dbReference type="Proteomes" id="UP000023152"/>
    </source>
</evidence>
<proteinExistence type="predicted"/>
<feature type="transmembrane region" description="Helical" evidence="1">
    <location>
        <begin position="264"/>
        <end position="283"/>
    </location>
</feature>